<feature type="non-terminal residue" evidence="1">
    <location>
        <position position="1"/>
    </location>
</feature>
<name>A0A1V9Y073_9ACAR</name>
<accession>A0A1V9Y073</accession>
<evidence type="ECO:0000313" key="1">
    <source>
        <dbReference type="EMBL" id="OQR79121.1"/>
    </source>
</evidence>
<keyword evidence="2" id="KW-1185">Reference proteome</keyword>
<proteinExistence type="predicted"/>
<comment type="caution">
    <text evidence="1">The sequence shown here is derived from an EMBL/GenBank/DDBJ whole genome shotgun (WGS) entry which is preliminary data.</text>
</comment>
<dbReference type="EMBL" id="MNPL01001459">
    <property type="protein sequence ID" value="OQR79121.1"/>
    <property type="molecule type" value="Genomic_DNA"/>
</dbReference>
<protein>
    <submittedName>
        <fullName evidence="1">Uncharacterized protein</fullName>
    </submittedName>
</protein>
<reference evidence="1 2" key="1">
    <citation type="journal article" date="2017" name="Gigascience">
        <title>Draft genome of the honey bee ectoparasitic mite, Tropilaelaps mercedesae, is shaped by the parasitic life history.</title>
        <authorList>
            <person name="Dong X."/>
            <person name="Armstrong S.D."/>
            <person name="Xia D."/>
            <person name="Makepeace B.L."/>
            <person name="Darby A.C."/>
            <person name="Kadowaki T."/>
        </authorList>
    </citation>
    <scope>NUCLEOTIDE SEQUENCE [LARGE SCALE GENOMIC DNA]</scope>
    <source>
        <strain evidence="1">Wuxi-XJTLU</strain>
    </source>
</reference>
<dbReference type="Proteomes" id="UP000192247">
    <property type="component" value="Unassembled WGS sequence"/>
</dbReference>
<dbReference type="InParanoid" id="A0A1V9Y073"/>
<gene>
    <name evidence="1" type="ORF">BIW11_05954</name>
</gene>
<dbReference type="AlphaFoldDB" id="A0A1V9Y073"/>
<evidence type="ECO:0000313" key="2">
    <source>
        <dbReference type="Proteomes" id="UP000192247"/>
    </source>
</evidence>
<sequence>LTVVVRRQQQKYHDFIEILSISPPATLTNLLFITDLDKNMKCAIVGSVMQITWDAPLSSPVCKKSAKDTN</sequence>
<organism evidence="1 2">
    <name type="scientific">Tropilaelaps mercedesae</name>
    <dbReference type="NCBI Taxonomy" id="418985"/>
    <lineage>
        <taxon>Eukaryota</taxon>
        <taxon>Metazoa</taxon>
        <taxon>Ecdysozoa</taxon>
        <taxon>Arthropoda</taxon>
        <taxon>Chelicerata</taxon>
        <taxon>Arachnida</taxon>
        <taxon>Acari</taxon>
        <taxon>Parasitiformes</taxon>
        <taxon>Mesostigmata</taxon>
        <taxon>Gamasina</taxon>
        <taxon>Dermanyssoidea</taxon>
        <taxon>Laelapidae</taxon>
        <taxon>Tropilaelaps</taxon>
    </lineage>
</organism>